<proteinExistence type="inferred from homology"/>
<dbReference type="Gene3D" id="3.20.70.20">
    <property type="match status" value="1"/>
</dbReference>
<evidence type="ECO:0000256" key="8">
    <source>
        <dbReference type="ARBA" id="ARBA00023116"/>
    </source>
</evidence>
<evidence type="ECO:0000256" key="10">
    <source>
        <dbReference type="ARBA" id="ARBA00047754"/>
    </source>
</evidence>
<dbReference type="PROSITE" id="PS00089">
    <property type="entry name" value="RIBORED_LARGE"/>
    <property type="match status" value="1"/>
</dbReference>
<dbReference type="PANTHER" id="PTHR11573">
    <property type="entry name" value="RIBONUCLEOSIDE-DIPHOSPHATE REDUCTASE LARGE CHAIN"/>
    <property type="match status" value="1"/>
</dbReference>
<dbReference type="PANTHER" id="PTHR11573:SF6">
    <property type="entry name" value="RIBONUCLEOSIDE-DIPHOSPHATE REDUCTASE LARGE SUBUNIT"/>
    <property type="match status" value="1"/>
</dbReference>
<evidence type="ECO:0000259" key="14">
    <source>
        <dbReference type="PROSITE" id="PS51161"/>
    </source>
</evidence>
<dbReference type="EC" id="1.17.4.1" evidence="3 12"/>
<accession>A0A1A8W2X8</accession>
<feature type="region of interest" description="Disordered" evidence="13">
    <location>
        <begin position="1"/>
        <end position="37"/>
    </location>
</feature>
<keyword evidence="6 11" id="KW-0067">ATP-binding</keyword>
<dbReference type="Pfam" id="PF00317">
    <property type="entry name" value="Ribonuc_red_lgN"/>
    <property type="match status" value="1"/>
</dbReference>
<dbReference type="SUPFAM" id="SSF51998">
    <property type="entry name" value="PFL-like glycyl radical enzymes"/>
    <property type="match status" value="1"/>
</dbReference>
<comment type="subunit">
    <text evidence="2">Heterodimer of a large and a small subunit.</text>
</comment>
<dbReference type="SUPFAM" id="SSF48168">
    <property type="entry name" value="R1 subunit of ribonucleotide reductase, N-terminal domain"/>
    <property type="match status" value="1"/>
</dbReference>
<protein>
    <recommendedName>
        <fullName evidence="3 12">Ribonucleoside-diphosphate reductase</fullName>
        <ecNumber evidence="3 12">1.17.4.1</ecNumber>
    </recommendedName>
</protein>
<evidence type="ECO:0000256" key="6">
    <source>
        <dbReference type="ARBA" id="ARBA00022840"/>
    </source>
</evidence>
<evidence type="ECO:0000313" key="15">
    <source>
        <dbReference type="EMBL" id="SBS87127.1"/>
    </source>
</evidence>
<dbReference type="NCBIfam" id="TIGR02506">
    <property type="entry name" value="NrdE_NrdA"/>
    <property type="match status" value="1"/>
</dbReference>
<keyword evidence="8 12" id="KW-0215">Deoxyribonucleotide synthesis</keyword>
<comment type="catalytic activity">
    <reaction evidence="10 12">
        <text>a 2'-deoxyribonucleoside 5'-diphosphate + [thioredoxin]-disulfide + H2O = a ribonucleoside 5'-diphosphate + [thioredoxin]-dithiol</text>
        <dbReference type="Rhea" id="RHEA:23252"/>
        <dbReference type="Rhea" id="RHEA-COMP:10698"/>
        <dbReference type="Rhea" id="RHEA-COMP:10700"/>
        <dbReference type="ChEBI" id="CHEBI:15377"/>
        <dbReference type="ChEBI" id="CHEBI:29950"/>
        <dbReference type="ChEBI" id="CHEBI:50058"/>
        <dbReference type="ChEBI" id="CHEBI:57930"/>
        <dbReference type="ChEBI" id="CHEBI:73316"/>
        <dbReference type="EC" id="1.17.4.1"/>
    </reaction>
</comment>
<comment type="similarity">
    <text evidence="1 12">Belongs to the ribonucleoside diphosphate reductase large chain family.</text>
</comment>
<dbReference type="InterPro" id="IPR013509">
    <property type="entry name" value="RNR_lsu_N"/>
</dbReference>
<evidence type="ECO:0000313" key="18">
    <source>
        <dbReference type="Proteomes" id="UP000078560"/>
    </source>
</evidence>
<feature type="compositionally biased region" description="Basic and acidic residues" evidence="13">
    <location>
        <begin position="15"/>
        <end position="31"/>
    </location>
</feature>
<reference evidence="17 18" key="2">
    <citation type="submission" date="2016-05" db="EMBL/GenBank/DDBJ databases">
        <authorList>
            <person name="Naeem Raeece"/>
        </authorList>
    </citation>
    <scope>NUCLEOTIDE SEQUENCE [LARGE SCALE GENOMIC DNA]</scope>
</reference>
<dbReference type="EMBL" id="FLQV01000700">
    <property type="protein sequence ID" value="SBS97415.1"/>
    <property type="molecule type" value="Genomic_DNA"/>
</dbReference>
<dbReference type="GO" id="GO:0009263">
    <property type="term" value="P:deoxyribonucleotide biosynthetic process"/>
    <property type="evidence" value="ECO:0007669"/>
    <property type="project" value="UniProtKB-KW"/>
</dbReference>
<dbReference type="InterPro" id="IPR000788">
    <property type="entry name" value="RNR_lg_C"/>
</dbReference>
<dbReference type="PROSITE" id="PS51161">
    <property type="entry name" value="ATP_CONE"/>
    <property type="match status" value="1"/>
</dbReference>
<evidence type="ECO:0000256" key="3">
    <source>
        <dbReference type="ARBA" id="ARBA00012274"/>
    </source>
</evidence>
<dbReference type="PRINTS" id="PR01183">
    <property type="entry name" value="RIBORDTASEM1"/>
</dbReference>
<dbReference type="UniPathway" id="UPA00326"/>
<dbReference type="VEuPathDB" id="PlasmoDB:PocGH01_13023100"/>
<dbReference type="InterPro" id="IPR008926">
    <property type="entry name" value="RNR_R1-su_N"/>
</dbReference>
<evidence type="ECO:0000256" key="11">
    <source>
        <dbReference type="PROSITE-ProRule" id="PRU00492"/>
    </source>
</evidence>
<comment type="function">
    <text evidence="9 12">Provides the precursors necessary for DNA synthesis. Catalyzes the biosynthesis of deoxyribonucleotides from the corresponding ribonucleotides.</text>
</comment>
<evidence type="ECO:0000256" key="7">
    <source>
        <dbReference type="ARBA" id="ARBA00023002"/>
    </source>
</evidence>
<dbReference type="Pfam" id="PF03477">
    <property type="entry name" value="ATP-cone"/>
    <property type="match status" value="1"/>
</dbReference>
<dbReference type="Proteomes" id="UP000078560">
    <property type="component" value="Unassembled WGS sequence"/>
</dbReference>
<dbReference type="GO" id="GO:0004748">
    <property type="term" value="F:ribonucleoside-diphosphate reductase activity, thioredoxin disulfide as acceptor"/>
    <property type="evidence" value="ECO:0007669"/>
    <property type="project" value="UniProtKB-EC"/>
</dbReference>
<name>A0A1A8W2X8_PLAOA</name>
<dbReference type="InterPro" id="IPR005144">
    <property type="entry name" value="ATP-cone_dom"/>
</dbReference>
<dbReference type="GO" id="GO:0005971">
    <property type="term" value="C:ribonucleoside-diphosphate reductase complex"/>
    <property type="evidence" value="ECO:0007669"/>
    <property type="project" value="TreeGrafter"/>
</dbReference>
<evidence type="ECO:0000256" key="1">
    <source>
        <dbReference type="ARBA" id="ARBA00010406"/>
    </source>
</evidence>
<dbReference type="GO" id="GO:0005524">
    <property type="term" value="F:ATP binding"/>
    <property type="evidence" value="ECO:0007669"/>
    <property type="project" value="UniProtKB-UniRule"/>
</dbReference>
<evidence type="ECO:0000256" key="13">
    <source>
        <dbReference type="SAM" id="MobiDB-lite"/>
    </source>
</evidence>
<dbReference type="AlphaFoldDB" id="A0A1A8W2X8"/>
<dbReference type="FunFam" id="3.20.70.20:FF:000010">
    <property type="entry name" value="Ribonucleoside-diphosphate reductase"/>
    <property type="match status" value="1"/>
</dbReference>
<dbReference type="CDD" id="cd01679">
    <property type="entry name" value="RNR_I"/>
    <property type="match status" value="1"/>
</dbReference>
<evidence type="ECO:0000256" key="9">
    <source>
        <dbReference type="ARBA" id="ARBA00024942"/>
    </source>
</evidence>
<keyword evidence="7 12" id="KW-0560">Oxidoreductase</keyword>
<dbReference type="InterPro" id="IPR039718">
    <property type="entry name" value="Rrm1"/>
</dbReference>
<evidence type="ECO:0000256" key="5">
    <source>
        <dbReference type="ARBA" id="ARBA00022741"/>
    </source>
</evidence>
<dbReference type="Proteomes" id="UP000078546">
    <property type="component" value="Unassembled WGS sequence"/>
</dbReference>
<dbReference type="InterPro" id="IPR013346">
    <property type="entry name" value="NrdE_NrdA_C"/>
</dbReference>
<keyword evidence="4" id="KW-0021">Allosteric enzyme</keyword>
<feature type="domain" description="ATP-cone" evidence="14">
    <location>
        <begin position="42"/>
        <end position="132"/>
    </location>
</feature>
<sequence>MAENVKRLPLASESNEMKKAPSGRMSDDGIKRTPSGKPIQTMYVLNRKGEEEDISFDQILKRIQRLSYGLHELVDPARVTQGVINGMYSGIKTCELDELAAQTCAYMATTHPDFSILAARITTDNLHKNTSDDIGEVAEALYMYKDIRGRSASLISKEVYDFIMQHKDRLNKEIDYTRDFNYDYFGFKTLERSYLLRINNKIIERPQHLIMRVSIGIHLDDLEKALETYHLMSQKYFTHATPTLFNSGTPRPQMSSCFLLCMKADSIEGIFETLKQCALISKTAGGIGVAVQDIRGQNSYIRGTNGISNGLVPMLRVFNDTARYVDQGGGKRKGSFAVYIEPWHSDIFEFLDLRKNHGKEELRARDLFYAVWVPDLFMKRVKENKNWTLMCPNECPGLSETWGEEFEKLYEKYEEENLGKKTVLAQDLWFAILQSQIETGVPYMLYKDSCNAKSNQKNLGTIKCSNLCCEIIEYTSPDEVAVCNLASIALCKFVDTEKKMFNFKKLYEITKIITRNLDKIIERNYYPVKEAERSNRRHRPIGIGVQGLADTFMLLRYPYESDEAKELNKRIFETMYYAALEMSMELAQIYGKYESYEGSPASQGILQFDMWNIKVDNKYWNWTELKEKIKKHGLRNSLLLAPMPTASTSQILGNNESFEPYTSNIYYRRVLSGEFFVVNPHLLKDLFDRGLWDEDMKQQLIAHNGSVQYISEIPSDLKELYKTVWEIKQKNIIDMAADRGAFIDQSQSLNIYIQKPTFAKLSSMHFYGWEKGLKTGAYYLRTQAATDAIKFTVDTQVAKNAAKLKNSEGGGAAVAITREVSRETISTESTVTQNAVCPLRRNNDDQCLMCSG</sequence>
<gene>
    <name evidence="16" type="ORF">POVCU1_038040</name>
    <name evidence="15" type="ORF">POVCU2_0041000</name>
</gene>
<evidence type="ECO:0000256" key="4">
    <source>
        <dbReference type="ARBA" id="ARBA00022533"/>
    </source>
</evidence>
<dbReference type="Pfam" id="PF02867">
    <property type="entry name" value="Ribonuc_red_lgC"/>
    <property type="match status" value="1"/>
</dbReference>
<keyword evidence="5 11" id="KW-0547">Nucleotide-binding</keyword>
<evidence type="ECO:0000256" key="2">
    <source>
        <dbReference type="ARBA" id="ARBA00011771"/>
    </source>
</evidence>
<reference evidence="15" key="1">
    <citation type="submission" date="2016-05" db="EMBL/GenBank/DDBJ databases">
        <authorList>
            <person name="Lavstsen T."/>
            <person name="Jespersen J.S."/>
        </authorList>
    </citation>
    <scope>NUCLEOTIDE SEQUENCE [LARGE SCALE GENOMIC DNA]</scope>
</reference>
<evidence type="ECO:0000256" key="12">
    <source>
        <dbReference type="RuleBase" id="RU003410"/>
    </source>
</evidence>
<dbReference type="EMBL" id="FLQU01000546">
    <property type="protein sequence ID" value="SBS87127.1"/>
    <property type="molecule type" value="Genomic_DNA"/>
</dbReference>
<evidence type="ECO:0000313" key="16">
    <source>
        <dbReference type="EMBL" id="SBS97415.1"/>
    </source>
</evidence>
<evidence type="ECO:0000313" key="17">
    <source>
        <dbReference type="Proteomes" id="UP000078546"/>
    </source>
</evidence>
<organism evidence="15 18">
    <name type="scientific">Plasmodium ovale curtisi</name>
    <dbReference type="NCBI Taxonomy" id="864141"/>
    <lineage>
        <taxon>Eukaryota</taxon>
        <taxon>Sar</taxon>
        <taxon>Alveolata</taxon>
        <taxon>Apicomplexa</taxon>
        <taxon>Aconoidasida</taxon>
        <taxon>Haemosporida</taxon>
        <taxon>Plasmodiidae</taxon>
        <taxon>Plasmodium</taxon>
        <taxon>Plasmodium (Plasmodium)</taxon>
    </lineage>
</organism>